<sequence length="64" mass="6657">MPIWTASGFNWDILAIPAIIARIVPQRTGVRPAATCPAQPADNNAAGRLCSVAGRAGGYREAHG</sequence>
<dbReference type="EMBL" id="FWXI01000029">
    <property type="protein sequence ID" value="SMD12811.1"/>
    <property type="molecule type" value="Genomic_DNA"/>
</dbReference>
<dbReference type="RefSeq" id="WP_084578196.1">
    <property type="nucleotide sequence ID" value="NZ_CP155572.1"/>
</dbReference>
<dbReference type="Proteomes" id="UP000192738">
    <property type="component" value="Unassembled WGS sequence"/>
</dbReference>
<evidence type="ECO:0000313" key="2">
    <source>
        <dbReference type="Proteomes" id="UP000192738"/>
    </source>
</evidence>
<accession>A0A1W2ET30</accession>
<gene>
    <name evidence="1" type="ORF">SAMN04488500_12947</name>
</gene>
<proteinExistence type="predicted"/>
<reference evidence="1 2" key="1">
    <citation type="submission" date="2017-04" db="EMBL/GenBank/DDBJ databases">
        <authorList>
            <person name="Afonso C.L."/>
            <person name="Miller P.J."/>
            <person name="Scott M.A."/>
            <person name="Spackman E."/>
            <person name="Goraichik I."/>
            <person name="Dimitrov K.M."/>
            <person name="Suarez D.L."/>
            <person name="Swayne D.E."/>
        </authorList>
    </citation>
    <scope>NUCLEOTIDE SEQUENCE [LARGE SCALE GENOMIC DNA]</scope>
    <source>
        <strain evidence="1 2">DSM 5090</strain>
    </source>
</reference>
<name>A0A1W2ET30_9FIRM</name>
<keyword evidence="2" id="KW-1185">Reference proteome</keyword>
<organism evidence="1 2">
    <name type="scientific">Sporomusa malonica</name>
    <dbReference type="NCBI Taxonomy" id="112901"/>
    <lineage>
        <taxon>Bacteria</taxon>
        <taxon>Bacillati</taxon>
        <taxon>Bacillota</taxon>
        <taxon>Negativicutes</taxon>
        <taxon>Selenomonadales</taxon>
        <taxon>Sporomusaceae</taxon>
        <taxon>Sporomusa</taxon>
    </lineage>
</organism>
<evidence type="ECO:0000313" key="1">
    <source>
        <dbReference type="EMBL" id="SMD12811.1"/>
    </source>
</evidence>
<protein>
    <submittedName>
        <fullName evidence="1">Uncharacterized protein</fullName>
    </submittedName>
</protein>
<dbReference type="AlphaFoldDB" id="A0A1W2ET30"/>